<dbReference type="RefSeq" id="WP_093261072.1">
    <property type="nucleotide sequence ID" value="NZ_FNKK01000002.1"/>
</dbReference>
<feature type="transmembrane region" description="Helical" evidence="1">
    <location>
        <begin position="6"/>
        <end position="23"/>
    </location>
</feature>
<sequence>MGPILLSSILTLPVLAILLIPSYDKTGKTDSRTRLAGLRTSQTLASREAWDAAHAWARRPLRRLVVATAVVLALAVTAELTLPLSEAATAALLLGEFLFLFVGVMVITWRAHRVAADVNRRLGIRS</sequence>
<keyword evidence="1" id="KW-0472">Membrane</keyword>
<dbReference type="Proteomes" id="UP000217103">
    <property type="component" value="Unassembled WGS sequence"/>
</dbReference>
<dbReference type="InterPro" id="IPR025962">
    <property type="entry name" value="SdpI/YhfL"/>
</dbReference>
<evidence type="ECO:0000313" key="2">
    <source>
        <dbReference type="EMBL" id="SDR20756.1"/>
    </source>
</evidence>
<protein>
    <submittedName>
        <fullName evidence="2">SdpI/YhfL protein family protein</fullName>
    </submittedName>
</protein>
<dbReference type="AlphaFoldDB" id="A0A1H1H6Q2"/>
<dbReference type="EMBL" id="FNKK01000002">
    <property type="protein sequence ID" value="SDR20756.1"/>
    <property type="molecule type" value="Genomic_DNA"/>
</dbReference>
<feature type="transmembrane region" description="Helical" evidence="1">
    <location>
        <begin position="64"/>
        <end position="84"/>
    </location>
</feature>
<dbReference type="OrthoDB" id="4481397at2"/>
<evidence type="ECO:0000256" key="1">
    <source>
        <dbReference type="SAM" id="Phobius"/>
    </source>
</evidence>
<keyword evidence="1" id="KW-0812">Transmembrane</keyword>
<evidence type="ECO:0000313" key="3">
    <source>
        <dbReference type="Proteomes" id="UP000217103"/>
    </source>
</evidence>
<feature type="transmembrane region" description="Helical" evidence="1">
    <location>
        <begin position="90"/>
        <end position="111"/>
    </location>
</feature>
<keyword evidence="3" id="KW-1185">Reference proteome</keyword>
<proteinExistence type="predicted"/>
<keyword evidence="1" id="KW-1133">Transmembrane helix</keyword>
<organism evidence="2 3">
    <name type="scientific">Thermostaphylospora chromogena</name>
    <dbReference type="NCBI Taxonomy" id="35622"/>
    <lineage>
        <taxon>Bacteria</taxon>
        <taxon>Bacillati</taxon>
        <taxon>Actinomycetota</taxon>
        <taxon>Actinomycetes</taxon>
        <taxon>Streptosporangiales</taxon>
        <taxon>Thermomonosporaceae</taxon>
        <taxon>Thermostaphylospora</taxon>
    </lineage>
</organism>
<accession>A0A1H1H6Q2</accession>
<dbReference type="Pfam" id="PF13630">
    <property type="entry name" value="SdpI"/>
    <property type="match status" value="1"/>
</dbReference>
<reference evidence="2 3" key="1">
    <citation type="submission" date="2016-10" db="EMBL/GenBank/DDBJ databases">
        <authorList>
            <person name="de Groot N.N."/>
        </authorList>
    </citation>
    <scope>NUCLEOTIDE SEQUENCE [LARGE SCALE GENOMIC DNA]</scope>
    <source>
        <strain evidence="2 3">DSM 43794</strain>
    </source>
</reference>
<gene>
    <name evidence="2" type="ORF">SAMN04489764_4081</name>
</gene>
<name>A0A1H1H6Q2_9ACTN</name>